<evidence type="ECO:0000259" key="1">
    <source>
        <dbReference type="Pfam" id="PF03235"/>
    </source>
</evidence>
<name>A0A6B9FR74_9HYPH</name>
<dbReference type="Pfam" id="PF07510">
    <property type="entry name" value="GmrSD_C"/>
    <property type="match status" value="1"/>
</dbReference>
<dbReference type="Pfam" id="PF03235">
    <property type="entry name" value="GmrSD_N"/>
    <property type="match status" value="1"/>
</dbReference>
<feature type="domain" description="GmrSD restriction endonucleases C-terminal" evidence="2">
    <location>
        <begin position="513"/>
        <end position="542"/>
    </location>
</feature>
<dbReference type="CDD" id="cd16387">
    <property type="entry name" value="ParB_N_Srx"/>
    <property type="match status" value="1"/>
</dbReference>
<dbReference type="AlphaFoldDB" id="A0A6B9FR74"/>
<evidence type="ECO:0000313" key="4">
    <source>
        <dbReference type="Proteomes" id="UP000012488"/>
    </source>
</evidence>
<reference evidence="3 4" key="2">
    <citation type="journal article" date="2013" name="Genome Announc.">
        <title>Draft Genome Sequence of Methylobacterium mesophilicum Strain SR1.6/6, Isolated from Citrus sinensis.</title>
        <authorList>
            <person name="Marinho Almeida D."/>
            <person name="Dini-Andreote F."/>
            <person name="Camargo Neves A.A."/>
            <person name="Juca Ramos R.T."/>
            <person name="Andreote F.D."/>
            <person name="Carneiro A.R."/>
            <person name="Oliveira de Souza Lima A."/>
            <person name="Caracciolo Gomes de Sa P.H."/>
            <person name="Ribeiro Barbosa M.S."/>
            <person name="Araujo W.L."/>
            <person name="Silva A."/>
        </authorList>
    </citation>
    <scope>NUCLEOTIDE SEQUENCE [LARGE SCALE GENOMIC DNA]</scope>
    <source>
        <strain evidence="3 4">SR1.6/6</strain>
    </source>
</reference>
<dbReference type="Proteomes" id="UP000012488">
    <property type="component" value="Chromosome"/>
</dbReference>
<dbReference type="EMBL" id="CP043538">
    <property type="protein sequence ID" value="QGY03504.1"/>
    <property type="molecule type" value="Genomic_DNA"/>
</dbReference>
<proteinExistence type="predicted"/>
<evidence type="ECO:0000313" key="3">
    <source>
        <dbReference type="EMBL" id="QGY03504.1"/>
    </source>
</evidence>
<protein>
    <submittedName>
        <fullName evidence="3">DUF262 domain-containing protein</fullName>
    </submittedName>
</protein>
<dbReference type="InterPro" id="IPR004919">
    <property type="entry name" value="GmrSD_N"/>
</dbReference>
<dbReference type="PANTHER" id="PTHR35149:SF1">
    <property type="entry name" value="DUF5655 DOMAIN-CONTAINING PROTEIN"/>
    <property type="match status" value="1"/>
</dbReference>
<gene>
    <name evidence="3" type="ORF">MMSR116_17590</name>
</gene>
<evidence type="ECO:0000259" key="2">
    <source>
        <dbReference type="Pfam" id="PF07510"/>
    </source>
</evidence>
<organism evidence="3 4">
    <name type="scientific">Methylobacterium mesophilicum SR1.6/6</name>
    <dbReference type="NCBI Taxonomy" id="908290"/>
    <lineage>
        <taxon>Bacteria</taxon>
        <taxon>Pseudomonadati</taxon>
        <taxon>Pseudomonadota</taxon>
        <taxon>Alphaproteobacteria</taxon>
        <taxon>Hyphomicrobiales</taxon>
        <taxon>Methylobacteriaceae</taxon>
        <taxon>Methylobacterium</taxon>
    </lineage>
</organism>
<dbReference type="KEGG" id="mmes:MMSR116_17590"/>
<reference evidence="3 4" key="1">
    <citation type="journal article" date="2012" name="Genet. Mol. Biol.">
        <title>Analysis of 16S rRNA and mxaF genes revealing insights into Methylobacterium niche-specific plant association.</title>
        <authorList>
            <person name="Dourado M.N."/>
            <person name="Andreote F.D."/>
            <person name="Dini-Andreote F."/>
            <person name="Conti R."/>
            <person name="Araujo J.M."/>
            <person name="Araujo W.L."/>
        </authorList>
    </citation>
    <scope>NUCLEOTIDE SEQUENCE [LARGE SCALE GENOMIC DNA]</scope>
    <source>
        <strain evidence="3 4">SR1.6/6</strain>
    </source>
</reference>
<dbReference type="PANTHER" id="PTHR35149">
    <property type="entry name" value="SLL5132 PROTEIN"/>
    <property type="match status" value="1"/>
</dbReference>
<feature type="domain" description="GmrSD restriction endonucleases N-terminal" evidence="1">
    <location>
        <begin position="23"/>
        <end position="214"/>
    </location>
</feature>
<sequence length="600" mass="69232">MPRPHPSIELRCVSRLLTDDEGVPARYFVPAFQRGYRWSRIQVTQLLDDIWEFIQNSEGKEKSAFYCLQPLVVRRKEDGSYEVIDGQQRLTTLFILLAHRKDIIALLSKTSFKIAYETRDTAFLEAIDLERTNENVDFFHIGEAWRAIDAWVKQHDGMHTLKLLQHLLNDDEAGRNVRVIWYELARGDDAIAAFTRLNVGKIPLTETELVRALFLRRAANDESGGAVGSPGRLSLRIAYEWDQIEKRLQDNAVWYFLQNASIGEANRIGLVFRLAAQIADQDVTADYGVFAHFAGVLSTERSAEREWQRVKDLFMTLEEWFEDRELFHILGFVLQREHDSIGNIAALVKESRNSRKAAFAASLRGRVFRMLLHKNIDAMAADEIARHVDSLCRDIGYGDGRIRDLMLLFNLATLLEHPHSNVRFQFDSFKRESWDIEHVRSVSDQRPDRPNEQQEWLHHCLAFLRSSTNDGSSALVERIETYLATDRTSREDFSRIDGDILTYFGEKVTEPDHTLGNLTLLDSGTNRSYKNAVFAVKREQLLLRDRASVFVPVCTRNVFLKYYSREVGNMMFWTTQDAQHYADAIAHTLTRFFASEALTQ</sequence>
<accession>A0A6B9FR74</accession>
<dbReference type="InterPro" id="IPR011089">
    <property type="entry name" value="GmrSD_C"/>
</dbReference>
<dbReference type="OrthoDB" id="9798761at2"/>